<dbReference type="OMA" id="PGIHERP"/>
<name>C1GJ02_PARBD</name>
<evidence type="ECO:0000256" key="2">
    <source>
        <dbReference type="SAM" id="Phobius"/>
    </source>
</evidence>
<dbReference type="GeneID" id="22585773"/>
<keyword evidence="2" id="KW-0472">Membrane</keyword>
<dbReference type="Proteomes" id="UP000001628">
    <property type="component" value="Unassembled WGS sequence"/>
</dbReference>
<dbReference type="eggNOG" id="ENOG502RAWH">
    <property type="taxonomic scope" value="Eukaryota"/>
</dbReference>
<feature type="compositionally biased region" description="Basic and acidic residues" evidence="1">
    <location>
        <begin position="213"/>
        <end position="223"/>
    </location>
</feature>
<dbReference type="InParanoid" id="C1GJ02"/>
<proteinExistence type="predicted"/>
<feature type="region of interest" description="Disordered" evidence="1">
    <location>
        <begin position="66"/>
        <end position="134"/>
    </location>
</feature>
<evidence type="ECO:0000313" key="3">
    <source>
        <dbReference type="EMBL" id="EEH42418.1"/>
    </source>
</evidence>
<keyword evidence="2" id="KW-0812">Transmembrane</keyword>
<feature type="region of interest" description="Disordered" evidence="1">
    <location>
        <begin position="1"/>
        <end position="31"/>
    </location>
</feature>
<dbReference type="OrthoDB" id="4188510at2759"/>
<dbReference type="RefSeq" id="XP_010762585.1">
    <property type="nucleotide sequence ID" value="XM_010764283.1"/>
</dbReference>
<reference evidence="3 4" key="1">
    <citation type="journal article" date="2011" name="PLoS Genet.">
        <title>Comparative genomic analysis of human fungal pathogens causing paracoccidioidomycosis.</title>
        <authorList>
            <person name="Desjardins C.A."/>
            <person name="Champion M.D."/>
            <person name="Holder J.W."/>
            <person name="Muszewska A."/>
            <person name="Goldberg J."/>
            <person name="Bailao A.M."/>
            <person name="Brigido M.M."/>
            <person name="Ferreira M.E."/>
            <person name="Garcia A.M."/>
            <person name="Grynberg M."/>
            <person name="Gujja S."/>
            <person name="Heiman D.I."/>
            <person name="Henn M.R."/>
            <person name="Kodira C.D."/>
            <person name="Leon-Narvaez H."/>
            <person name="Longo L.V."/>
            <person name="Ma L.J."/>
            <person name="Malavazi I."/>
            <person name="Matsuo A.L."/>
            <person name="Morais F.V."/>
            <person name="Pereira M."/>
            <person name="Rodriguez-Brito S."/>
            <person name="Sakthikumar S."/>
            <person name="Salem-Izacc S.M."/>
            <person name="Sykes S.M."/>
            <person name="Teixeira M.M."/>
            <person name="Vallejo M.C."/>
            <person name="Walter M.E."/>
            <person name="Yandava C."/>
            <person name="Young S."/>
            <person name="Zeng Q."/>
            <person name="Zucker J."/>
            <person name="Felipe M.S."/>
            <person name="Goldman G.H."/>
            <person name="Haas B.J."/>
            <person name="McEwen J.G."/>
            <person name="Nino-Vega G."/>
            <person name="Puccia R."/>
            <person name="San-Blas G."/>
            <person name="Soares C.M."/>
            <person name="Birren B.W."/>
            <person name="Cuomo C.A."/>
        </authorList>
    </citation>
    <scope>NUCLEOTIDE SEQUENCE [LARGE SCALE GENOMIC DNA]</scope>
    <source>
        <strain evidence="3 4">Pb18</strain>
    </source>
</reference>
<evidence type="ECO:0000256" key="1">
    <source>
        <dbReference type="SAM" id="MobiDB-lite"/>
    </source>
</evidence>
<gene>
    <name evidence="3" type="ORF">PADG_07238</name>
</gene>
<dbReference type="AlphaFoldDB" id="C1GJ02"/>
<feature type="compositionally biased region" description="Basic residues" evidence="1">
    <location>
        <begin position="255"/>
        <end position="266"/>
    </location>
</feature>
<dbReference type="EMBL" id="KN275966">
    <property type="protein sequence ID" value="EEH42418.1"/>
    <property type="molecule type" value="Genomic_DNA"/>
</dbReference>
<feature type="compositionally biased region" description="Low complexity" evidence="1">
    <location>
        <begin position="1"/>
        <end position="27"/>
    </location>
</feature>
<accession>C1GJ02</accession>
<keyword evidence="4" id="KW-1185">Reference proteome</keyword>
<dbReference type="HOGENOM" id="CLU_071319_0_0_1"/>
<feature type="compositionally biased region" description="Basic and acidic residues" evidence="1">
    <location>
        <begin position="119"/>
        <end position="128"/>
    </location>
</feature>
<feature type="compositionally biased region" description="Basic residues" evidence="1">
    <location>
        <begin position="84"/>
        <end position="95"/>
    </location>
</feature>
<sequence length="266" mass="29623">MATLIPIPSTTPTPDTQQQQQLQPNSQGGWYSWTPEEQGGILAASILVFLFLFALTLFVSLHAPKRVHLPPPDEERAMGEPGQRRRTGKGGRFGRRSAGISQPATQLQQNQSILSQAVKDSRSHETTKNGRISDYQGRVVPDALLIARRESMTRSHRESGPKLRTAQRSRSCQCRRDFGLLEGGTGPRGQQPRQTGGIGHRNSMDACDGSDETFERGLDRIYIDDNNPGPSTLKGKEKAKFHRRQQSDGCAREGKPRRHKRSYSLN</sequence>
<protein>
    <submittedName>
        <fullName evidence="3">Uncharacterized protein</fullName>
    </submittedName>
</protein>
<feature type="compositionally biased region" description="Polar residues" evidence="1">
    <location>
        <begin position="99"/>
        <end position="115"/>
    </location>
</feature>
<feature type="region of interest" description="Disordered" evidence="1">
    <location>
        <begin position="149"/>
        <end position="266"/>
    </location>
</feature>
<evidence type="ECO:0000313" key="4">
    <source>
        <dbReference type="Proteomes" id="UP000001628"/>
    </source>
</evidence>
<dbReference type="KEGG" id="pbn:PADG_07238"/>
<organism evidence="3 4">
    <name type="scientific">Paracoccidioides brasiliensis (strain Pb18)</name>
    <dbReference type="NCBI Taxonomy" id="502780"/>
    <lineage>
        <taxon>Eukaryota</taxon>
        <taxon>Fungi</taxon>
        <taxon>Dikarya</taxon>
        <taxon>Ascomycota</taxon>
        <taxon>Pezizomycotina</taxon>
        <taxon>Eurotiomycetes</taxon>
        <taxon>Eurotiomycetidae</taxon>
        <taxon>Onygenales</taxon>
        <taxon>Ajellomycetaceae</taxon>
        <taxon>Paracoccidioides</taxon>
    </lineage>
</organism>
<keyword evidence="2" id="KW-1133">Transmembrane helix</keyword>
<feature type="transmembrane region" description="Helical" evidence="2">
    <location>
        <begin position="40"/>
        <end position="61"/>
    </location>
</feature>
<dbReference type="VEuPathDB" id="FungiDB:PADG_07238"/>
<feature type="compositionally biased region" description="Basic and acidic residues" evidence="1">
    <location>
        <begin position="149"/>
        <end position="161"/>
    </location>
</feature>